<dbReference type="SUPFAM" id="SSF57667">
    <property type="entry name" value="beta-beta-alpha zinc fingers"/>
    <property type="match status" value="2"/>
</dbReference>
<dbReference type="Gene3D" id="3.30.160.60">
    <property type="entry name" value="Classic Zinc Finger"/>
    <property type="match status" value="2"/>
</dbReference>
<feature type="non-terminal residue" evidence="8">
    <location>
        <position position="1"/>
    </location>
</feature>
<dbReference type="PROSITE" id="PS50157">
    <property type="entry name" value="ZINC_FINGER_C2H2_2"/>
    <property type="match status" value="2"/>
</dbReference>
<evidence type="ECO:0000256" key="4">
    <source>
        <dbReference type="ARBA" id="ARBA00022833"/>
    </source>
</evidence>
<feature type="domain" description="C2H2-type" evidence="7">
    <location>
        <begin position="114"/>
        <end position="141"/>
    </location>
</feature>
<keyword evidence="3 5" id="KW-0863">Zinc-finger</keyword>
<accession>A0ABR3LGT6</accession>
<dbReference type="SMART" id="SM00355">
    <property type="entry name" value="ZnF_C2H2"/>
    <property type="match status" value="3"/>
</dbReference>
<organism evidence="8 9">
    <name type="scientific">Cirrhinus molitorella</name>
    <name type="common">mud carp</name>
    <dbReference type="NCBI Taxonomy" id="172907"/>
    <lineage>
        <taxon>Eukaryota</taxon>
        <taxon>Metazoa</taxon>
        <taxon>Chordata</taxon>
        <taxon>Craniata</taxon>
        <taxon>Vertebrata</taxon>
        <taxon>Euteleostomi</taxon>
        <taxon>Actinopterygii</taxon>
        <taxon>Neopterygii</taxon>
        <taxon>Teleostei</taxon>
        <taxon>Ostariophysi</taxon>
        <taxon>Cypriniformes</taxon>
        <taxon>Cyprinidae</taxon>
        <taxon>Labeoninae</taxon>
        <taxon>Labeonini</taxon>
        <taxon>Cirrhinus</taxon>
    </lineage>
</organism>
<dbReference type="PROSITE" id="PS00028">
    <property type="entry name" value="ZINC_FINGER_C2H2_1"/>
    <property type="match status" value="1"/>
</dbReference>
<keyword evidence="9" id="KW-1185">Reference proteome</keyword>
<evidence type="ECO:0000313" key="9">
    <source>
        <dbReference type="Proteomes" id="UP001558613"/>
    </source>
</evidence>
<reference evidence="8 9" key="1">
    <citation type="submission" date="2023-09" db="EMBL/GenBank/DDBJ databases">
        <authorList>
            <person name="Wang M."/>
        </authorList>
    </citation>
    <scope>NUCLEOTIDE SEQUENCE [LARGE SCALE GENOMIC DNA]</scope>
    <source>
        <strain evidence="8">GT-2023</strain>
        <tissue evidence="8">Liver</tissue>
    </source>
</reference>
<keyword evidence="4" id="KW-0862">Zinc</keyword>
<evidence type="ECO:0000256" key="3">
    <source>
        <dbReference type="ARBA" id="ARBA00022771"/>
    </source>
</evidence>
<dbReference type="PANTHER" id="PTHR19818">
    <property type="entry name" value="ZINC FINGER PROTEIN ZIC AND GLI"/>
    <property type="match status" value="1"/>
</dbReference>
<dbReference type="InterPro" id="IPR036236">
    <property type="entry name" value="Znf_C2H2_sf"/>
</dbReference>
<dbReference type="InterPro" id="IPR050329">
    <property type="entry name" value="GLI_C2H2-zinc-finger"/>
</dbReference>
<evidence type="ECO:0000259" key="7">
    <source>
        <dbReference type="PROSITE" id="PS50157"/>
    </source>
</evidence>
<feature type="non-terminal residue" evidence="8">
    <location>
        <position position="208"/>
    </location>
</feature>
<evidence type="ECO:0000256" key="1">
    <source>
        <dbReference type="ARBA" id="ARBA00022723"/>
    </source>
</evidence>
<evidence type="ECO:0000256" key="5">
    <source>
        <dbReference type="PROSITE-ProRule" id="PRU00042"/>
    </source>
</evidence>
<evidence type="ECO:0000256" key="2">
    <source>
        <dbReference type="ARBA" id="ARBA00022737"/>
    </source>
</evidence>
<comment type="caution">
    <text evidence="8">The sequence shown here is derived from an EMBL/GenBank/DDBJ whole genome shotgun (WGS) entry which is preliminary data.</text>
</comment>
<feature type="domain" description="C2H2-type" evidence="7">
    <location>
        <begin position="61"/>
        <end position="88"/>
    </location>
</feature>
<proteinExistence type="predicted"/>
<evidence type="ECO:0000313" key="8">
    <source>
        <dbReference type="EMBL" id="KAL1251640.1"/>
    </source>
</evidence>
<name>A0ABR3LGT6_9TELE</name>
<keyword evidence="1" id="KW-0479">Metal-binding</keyword>
<gene>
    <name evidence="8" type="ORF">QQF64_019436</name>
</gene>
<sequence>LIEENKEIKELIEEGENHHVKTEETSSLKQKDKIWPQCEKSLSCEQNLDIHIKCHLEGKLYTCDQGEKAFTIKGNLTKHMNIHTEEKPYTWSVSFRLKGILKRHMNIHSGQKLYSCNQCEESLNNYNCFKKHLLTHSRERLENSNQSSRKSSREKFQEEKQPYHCHLGRDSLNYLLYFLINYMSACLKLHRHRLKLGQDPLVSRFDAQ</sequence>
<evidence type="ECO:0000256" key="6">
    <source>
        <dbReference type="SAM" id="MobiDB-lite"/>
    </source>
</evidence>
<dbReference type="InterPro" id="IPR013087">
    <property type="entry name" value="Znf_C2H2_type"/>
</dbReference>
<keyword evidence="2" id="KW-0677">Repeat</keyword>
<feature type="region of interest" description="Disordered" evidence="6">
    <location>
        <begin position="139"/>
        <end position="159"/>
    </location>
</feature>
<dbReference type="PANTHER" id="PTHR19818:SF139">
    <property type="entry name" value="PAIR-RULE PROTEIN ODD-PAIRED"/>
    <property type="match status" value="1"/>
</dbReference>
<dbReference type="EMBL" id="JAYMGO010000022">
    <property type="protein sequence ID" value="KAL1251640.1"/>
    <property type="molecule type" value="Genomic_DNA"/>
</dbReference>
<protein>
    <recommendedName>
        <fullName evidence="7">C2H2-type domain-containing protein</fullName>
    </recommendedName>
</protein>
<dbReference type="Proteomes" id="UP001558613">
    <property type="component" value="Unassembled WGS sequence"/>
</dbReference>